<dbReference type="EMBL" id="BAAADO010000004">
    <property type="protein sequence ID" value="GAA0494261.1"/>
    <property type="molecule type" value="Genomic_DNA"/>
</dbReference>
<sequence>MNKRIKSARQVQQHQSLFHCPICQSFMEVHESKSFICQKGHTFDFTKKGYINLTTRPSKTKYTKELFEARRELMVEQQLFEPLLEKIDAWIQNTVSRQDALTILDTGCGEGSHLARITEKLHNTFTNGVTGVGIDLSKEGIMTAAKNYPETIWAVADLAHSPFRDQSFQLLLNILSPSNYGEFSRLLKNGGYVLKVVPQQNYLTELRDAFFKDTDRASYSNDDTVDLFTRHFQLKDRIRVTYNVDLNPSSMQSLIQMTPLTWSISETDIQAVLDKHSLSSITVDLEILIGIKGHEK</sequence>
<evidence type="ECO:0008006" key="5">
    <source>
        <dbReference type="Google" id="ProtNLM"/>
    </source>
</evidence>
<dbReference type="Proteomes" id="UP001500880">
    <property type="component" value="Unassembled WGS sequence"/>
</dbReference>
<comment type="caution">
    <text evidence="3">The sequence shown here is derived from an EMBL/GenBank/DDBJ whole genome shotgun (WGS) entry which is preliminary data.</text>
</comment>
<dbReference type="InterPro" id="IPR041698">
    <property type="entry name" value="Methyltransf_25"/>
</dbReference>
<dbReference type="Pfam" id="PF13649">
    <property type="entry name" value="Methyltransf_25"/>
    <property type="match status" value="1"/>
</dbReference>
<reference evidence="3 4" key="1">
    <citation type="journal article" date="2019" name="Int. J. Syst. Evol. Microbiol.">
        <title>The Global Catalogue of Microorganisms (GCM) 10K type strain sequencing project: providing services to taxonomists for standard genome sequencing and annotation.</title>
        <authorList>
            <consortium name="The Broad Institute Genomics Platform"/>
            <consortium name="The Broad Institute Genome Sequencing Center for Infectious Disease"/>
            <person name="Wu L."/>
            <person name="Ma J."/>
        </authorList>
    </citation>
    <scope>NUCLEOTIDE SEQUENCE [LARGE SCALE GENOMIC DNA]</scope>
    <source>
        <strain evidence="3 4">JCM 12389</strain>
    </source>
</reference>
<dbReference type="InterPro" id="IPR048647">
    <property type="entry name" value="RlmA_N"/>
</dbReference>
<feature type="domain" description="23S rRNA (guanine(745)-N(1))-methyltransferase N-terminal" evidence="2">
    <location>
        <begin position="18"/>
        <end position="53"/>
    </location>
</feature>
<protein>
    <recommendedName>
        <fullName evidence="5">23S rRNA (Guanine745-N1)-methyltransferase</fullName>
    </recommendedName>
</protein>
<evidence type="ECO:0000259" key="1">
    <source>
        <dbReference type="Pfam" id="PF13649"/>
    </source>
</evidence>
<dbReference type="Gene3D" id="3.40.50.150">
    <property type="entry name" value="Vaccinia Virus protein VP39"/>
    <property type="match status" value="1"/>
</dbReference>
<dbReference type="InterPro" id="IPR029063">
    <property type="entry name" value="SAM-dependent_MTases_sf"/>
</dbReference>
<evidence type="ECO:0000313" key="4">
    <source>
        <dbReference type="Proteomes" id="UP001500880"/>
    </source>
</evidence>
<dbReference type="InterPro" id="IPR016718">
    <property type="entry name" value="rRNA_m1G-MeTrfase_A_prd"/>
</dbReference>
<dbReference type="Pfam" id="PF21302">
    <property type="entry name" value="Zn_ribbon_RlmA"/>
    <property type="match status" value="1"/>
</dbReference>
<dbReference type="SUPFAM" id="SSF53335">
    <property type="entry name" value="S-adenosyl-L-methionine-dependent methyltransferases"/>
    <property type="match status" value="1"/>
</dbReference>
<name>A0ABN1BBM2_9BACI</name>
<evidence type="ECO:0000259" key="2">
    <source>
        <dbReference type="Pfam" id="PF21302"/>
    </source>
</evidence>
<evidence type="ECO:0000313" key="3">
    <source>
        <dbReference type="EMBL" id="GAA0494261.1"/>
    </source>
</evidence>
<gene>
    <name evidence="3" type="ORF">GCM10008986_21010</name>
</gene>
<keyword evidence="4" id="KW-1185">Reference proteome</keyword>
<proteinExistence type="predicted"/>
<feature type="domain" description="Methyltransferase" evidence="1">
    <location>
        <begin position="103"/>
        <end position="191"/>
    </location>
</feature>
<dbReference type="PIRSF" id="PIRSF018249">
    <property type="entry name" value="MyrA_prd"/>
    <property type="match status" value="1"/>
</dbReference>
<accession>A0ABN1BBM2</accession>
<organism evidence="3 4">
    <name type="scientific">Salinibacillus aidingensis</name>
    <dbReference type="NCBI Taxonomy" id="237684"/>
    <lineage>
        <taxon>Bacteria</taxon>
        <taxon>Bacillati</taxon>
        <taxon>Bacillota</taxon>
        <taxon>Bacilli</taxon>
        <taxon>Bacillales</taxon>
        <taxon>Bacillaceae</taxon>
        <taxon>Salinibacillus</taxon>
    </lineage>
</organism>
<dbReference type="RefSeq" id="WP_343840678.1">
    <property type="nucleotide sequence ID" value="NZ_BAAADO010000004.1"/>
</dbReference>